<keyword evidence="4" id="KW-0812">Transmembrane</keyword>
<proteinExistence type="predicted"/>
<gene>
    <name evidence="6" type="ORF">S01H4_02304</name>
</gene>
<feature type="transmembrane region" description="Helical" evidence="4">
    <location>
        <begin position="109"/>
        <end position="132"/>
    </location>
</feature>
<comment type="subcellular location">
    <subcellularLocation>
        <location evidence="1">Cell membrane</location>
        <topology evidence="1">Multi-pass membrane protein</topology>
    </subcellularLocation>
</comment>
<reference evidence="6" key="1">
    <citation type="journal article" date="2014" name="Front. Microbiol.">
        <title>High frequency of phylogenetically diverse reductive dehalogenase-homologous genes in deep subseafloor sedimentary metagenomes.</title>
        <authorList>
            <person name="Kawai M."/>
            <person name="Futagami T."/>
            <person name="Toyoda A."/>
            <person name="Takaki Y."/>
            <person name="Nishi S."/>
            <person name="Hori S."/>
            <person name="Arai W."/>
            <person name="Tsubouchi T."/>
            <person name="Morono Y."/>
            <person name="Uchiyama I."/>
            <person name="Ito T."/>
            <person name="Fujiyama A."/>
            <person name="Inagaki F."/>
            <person name="Takami H."/>
        </authorList>
    </citation>
    <scope>NUCLEOTIDE SEQUENCE</scope>
    <source>
        <strain evidence="6">Expedition CK06-06</strain>
    </source>
</reference>
<evidence type="ECO:0000313" key="6">
    <source>
        <dbReference type="EMBL" id="GAG72932.1"/>
    </source>
</evidence>
<organism evidence="6">
    <name type="scientific">marine sediment metagenome</name>
    <dbReference type="NCBI Taxonomy" id="412755"/>
    <lineage>
        <taxon>unclassified sequences</taxon>
        <taxon>metagenomes</taxon>
        <taxon>ecological metagenomes</taxon>
    </lineage>
</organism>
<keyword evidence="3" id="KW-1003">Cell membrane</keyword>
<dbReference type="PANTHER" id="PTHR43163:SF6">
    <property type="entry name" value="DIPEPTIDE TRANSPORT SYSTEM PERMEASE PROTEIN DPPB-RELATED"/>
    <property type="match status" value="1"/>
</dbReference>
<protein>
    <recommendedName>
        <fullName evidence="5">ABC transporter type 1 GsiC-like N-terminal domain-containing protein</fullName>
    </recommendedName>
</protein>
<comment type="caution">
    <text evidence="6">The sequence shown here is derived from an EMBL/GenBank/DDBJ whole genome shotgun (WGS) entry which is preliminary data.</text>
</comment>
<feature type="domain" description="ABC transporter type 1 GsiC-like N-terminal" evidence="5">
    <location>
        <begin position="2"/>
        <end position="73"/>
    </location>
</feature>
<name>X1AUH1_9ZZZZ</name>
<dbReference type="InterPro" id="IPR045621">
    <property type="entry name" value="BPD_transp_1_N"/>
</dbReference>
<evidence type="ECO:0000256" key="2">
    <source>
        <dbReference type="ARBA" id="ARBA00022448"/>
    </source>
</evidence>
<accession>X1AUH1</accession>
<keyword evidence="2" id="KW-0813">Transport</keyword>
<sequence>MLPGDPAQLQLGPFATEEAVRELRKEMRLDEPIVLQYFAYLERLSRGDFGRSWVNATEVSEDLRIRFPATLELIMYTFLVIVIILIPLGVYTSIPGGGFLKKLIKKITFVYSAIAGALPDFWLALIFIYILFTKLAIAPGPVGRLSIMSSPPTFITGMYTIDAFIPKGIPTATDRRALTKPTKISTRGAAITLENISIPFSSVPNQ</sequence>
<evidence type="ECO:0000256" key="4">
    <source>
        <dbReference type="SAM" id="Phobius"/>
    </source>
</evidence>
<dbReference type="EMBL" id="BART01000492">
    <property type="protein sequence ID" value="GAG72932.1"/>
    <property type="molecule type" value="Genomic_DNA"/>
</dbReference>
<keyword evidence="4" id="KW-0472">Membrane</keyword>
<evidence type="ECO:0000259" key="5">
    <source>
        <dbReference type="Pfam" id="PF19300"/>
    </source>
</evidence>
<evidence type="ECO:0000256" key="1">
    <source>
        <dbReference type="ARBA" id="ARBA00004651"/>
    </source>
</evidence>
<dbReference type="Pfam" id="PF19300">
    <property type="entry name" value="BPD_transp_1_N"/>
    <property type="match status" value="1"/>
</dbReference>
<evidence type="ECO:0000256" key="3">
    <source>
        <dbReference type="ARBA" id="ARBA00022475"/>
    </source>
</evidence>
<dbReference type="GO" id="GO:0005886">
    <property type="term" value="C:plasma membrane"/>
    <property type="evidence" value="ECO:0007669"/>
    <property type="project" value="UniProtKB-SubCell"/>
</dbReference>
<feature type="transmembrane region" description="Helical" evidence="4">
    <location>
        <begin position="73"/>
        <end position="94"/>
    </location>
</feature>
<keyword evidence="4" id="KW-1133">Transmembrane helix</keyword>
<dbReference type="AlphaFoldDB" id="X1AUH1"/>
<dbReference type="PANTHER" id="PTHR43163">
    <property type="entry name" value="DIPEPTIDE TRANSPORT SYSTEM PERMEASE PROTEIN DPPB-RELATED"/>
    <property type="match status" value="1"/>
</dbReference>